<feature type="signal peptide" evidence="2">
    <location>
        <begin position="1"/>
        <end position="21"/>
    </location>
</feature>
<dbReference type="Proteomes" id="UP001239445">
    <property type="component" value="Unassembled WGS sequence"/>
</dbReference>
<reference evidence="3" key="1">
    <citation type="submission" date="2023-06" db="EMBL/GenBank/DDBJ databases">
        <title>Genome-scale phylogeny and comparative genomics of the fungal order Sordariales.</title>
        <authorList>
            <consortium name="Lawrence Berkeley National Laboratory"/>
            <person name="Hensen N."/>
            <person name="Bonometti L."/>
            <person name="Westerberg I."/>
            <person name="Brannstrom I.O."/>
            <person name="Guillou S."/>
            <person name="Cros-Aarteil S."/>
            <person name="Calhoun S."/>
            <person name="Haridas S."/>
            <person name="Kuo A."/>
            <person name="Mondo S."/>
            <person name="Pangilinan J."/>
            <person name="Riley R."/>
            <person name="Labutti K."/>
            <person name="Andreopoulos B."/>
            <person name="Lipzen A."/>
            <person name="Chen C."/>
            <person name="Yanf M."/>
            <person name="Daum C."/>
            <person name="Ng V."/>
            <person name="Clum A."/>
            <person name="Steindorff A."/>
            <person name="Ohm R."/>
            <person name="Martin F."/>
            <person name="Silar P."/>
            <person name="Natvig D."/>
            <person name="Lalanne C."/>
            <person name="Gautier V."/>
            <person name="Ament-Velasquez S.L."/>
            <person name="Kruys A."/>
            <person name="Hutchinson M.I."/>
            <person name="Powell A.J."/>
            <person name="Barry K."/>
            <person name="Miller A.N."/>
            <person name="Grigoriev I.V."/>
            <person name="Debuchy R."/>
            <person name="Gladieux P."/>
            <person name="Thoren M.H."/>
            <person name="Johannesson H."/>
        </authorList>
    </citation>
    <scope>NUCLEOTIDE SEQUENCE</scope>
    <source>
        <strain evidence="3">PSN4</strain>
    </source>
</reference>
<name>A0AAJ0F3P7_9PEZI</name>
<protein>
    <recommendedName>
        <fullName evidence="5">Infection structure specific protein</fullName>
    </recommendedName>
</protein>
<proteinExistence type="predicted"/>
<keyword evidence="4" id="KW-1185">Reference proteome</keyword>
<evidence type="ECO:0000256" key="2">
    <source>
        <dbReference type="SAM" id="SignalP"/>
    </source>
</evidence>
<comment type="caution">
    <text evidence="3">The sequence shown here is derived from an EMBL/GenBank/DDBJ whole genome shotgun (WGS) entry which is preliminary data.</text>
</comment>
<accession>A0AAJ0F3P7</accession>
<dbReference type="AlphaFoldDB" id="A0AAJ0F3P7"/>
<feature type="compositionally biased region" description="Gly residues" evidence="1">
    <location>
        <begin position="136"/>
        <end position="147"/>
    </location>
</feature>
<evidence type="ECO:0000313" key="4">
    <source>
        <dbReference type="Proteomes" id="UP001239445"/>
    </source>
</evidence>
<evidence type="ECO:0000313" key="3">
    <source>
        <dbReference type="EMBL" id="KAK1749608.1"/>
    </source>
</evidence>
<keyword evidence="2" id="KW-0732">Signal</keyword>
<gene>
    <name evidence="3" type="ORF">QBC47DRAFT_440258</name>
</gene>
<feature type="compositionally biased region" description="Low complexity" evidence="1">
    <location>
        <begin position="148"/>
        <end position="158"/>
    </location>
</feature>
<organism evidence="3 4">
    <name type="scientific">Echria macrotheca</name>
    <dbReference type="NCBI Taxonomy" id="438768"/>
    <lineage>
        <taxon>Eukaryota</taxon>
        <taxon>Fungi</taxon>
        <taxon>Dikarya</taxon>
        <taxon>Ascomycota</taxon>
        <taxon>Pezizomycotina</taxon>
        <taxon>Sordariomycetes</taxon>
        <taxon>Sordariomycetidae</taxon>
        <taxon>Sordariales</taxon>
        <taxon>Schizotheciaceae</taxon>
        <taxon>Echria</taxon>
    </lineage>
</organism>
<dbReference type="EMBL" id="MU839855">
    <property type="protein sequence ID" value="KAK1749608.1"/>
    <property type="molecule type" value="Genomic_DNA"/>
</dbReference>
<feature type="chain" id="PRO_5042582188" description="Infection structure specific protein" evidence="2">
    <location>
        <begin position="22"/>
        <end position="209"/>
    </location>
</feature>
<evidence type="ECO:0000256" key="1">
    <source>
        <dbReference type="SAM" id="MobiDB-lite"/>
    </source>
</evidence>
<feature type="region of interest" description="Disordered" evidence="1">
    <location>
        <begin position="136"/>
        <end position="158"/>
    </location>
</feature>
<evidence type="ECO:0008006" key="5">
    <source>
        <dbReference type="Google" id="ProtNLM"/>
    </source>
</evidence>
<sequence>MRTPTLTLLPLIGITTVTVTASTHPHLNQPRQTGSPAASSCLASVESIASSFPVIPQDLIGLTDIKPITDACNYTPPATMASDFSSFSSAVNSWVQENWPKVTSVVAKCPEIQSDVDGFEKAWDFLICSTGTGGGSAASTTTGGGTSGETTPAAPTGTVVNTIGTETTGTAGSGAQSTTKSAAGVRETRLVNLKGVVAVVGAVGAVVAL</sequence>